<protein>
    <recommendedName>
        <fullName evidence="4">LTXXQ motif protein</fullName>
    </recommendedName>
</protein>
<dbReference type="OrthoDB" id="961437at2"/>
<name>B9XCW2_PEDPL</name>
<evidence type="ECO:0000313" key="3">
    <source>
        <dbReference type="Proteomes" id="UP000003688"/>
    </source>
</evidence>
<gene>
    <name evidence="2" type="ORF">Cflav_PD4943</name>
</gene>
<evidence type="ECO:0000256" key="1">
    <source>
        <dbReference type="SAM" id="MobiDB-lite"/>
    </source>
</evidence>
<dbReference type="EMBL" id="ABOX02000005">
    <property type="protein sequence ID" value="EEF62308.1"/>
    <property type="molecule type" value="Genomic_DNA"/>
</dbReference>
<dbReference type="Proteomes" id="UP000003688">
    <property type="component" value="Unassembled WGS sequence"/>
</dbReference>
<dbReference type="RefSeq" id="WP_007413660.1">
    <property type="nucleotide sequence ID" value="NZ_ABOX02000005.1"/>
</dbReference>
<feature type="region of interest" description="Disordered" evidence="1">
    <location>
        <begin position="109"/>
        <end position="136"/>
    </location>
</feature>
<dbReference type="Gene3D" id="1.20.120.1490">
    <property type="match status" value="1"/>
</dbReference>
<accession>B9XCW2</accession>
<dbReference type="AlphaFoldDB" id="B9XCW2"/>
<keyword evidence="3" id="KW-1185">Reference proteome</keyword>
<reference evidence="2 3" key="1">
    <citation type="journal article" date="2011" name="J. Bacteriol.">
        <title>Genome sequence of 'Pedosphaera parvula' Ellin514, an aerobic Verrucomicrobial isolate from pasture soil.</title>
        <authorList>
            <person name="Kant R."/>
            <person name="van Passel M.W."/>
            <person name="Sangwan P."/>
            <person name="Palva A."/>
            <person name="Lucas S."/>
            <person name="Copeland A."/>
            <person name="Lapidus A."/>
            <person name="Glavina Del Rio T."/>
            <person name="Dalin E."/>
            <person name="Tice H."/>
            <person name="Bruce D."/>
            <person name="Goodwin L."/>
            <person name="Pitluck S."/>
            <person name="Chertkov O."/>
            <person name="Larimer F.W."/>
            <person name="Land M.L."/>
            <person name="Hauser L."/>
            <person name="Brettin T.S."/>
            <person name="Detter J.C."/>
            <person name="Han S."/>
            <person name="de Vos W.M."/>
            <person name="Janssen P.H."/>
            <person name="Smidt H."/>
        </authorList>
    </citation>
    <scope>NUCLEOTIDE SEQUENCE [LARGE SCALE GENOMIC DNA]</scope>
    <source>
        <strain evidence="2 3">Ellin514</strain>
    </source>
</reference>
<feature type="region of interest" description="Disordered" evidence="1">
    <location>
        <begin position="24"/>
        <end position="45"/>
    </location>
</feature>
<dbReference type="STRING" id="320771.Cflav_PD4943"/>
<feature type="compositionally biased region" description="Basic and acidic residues" evidence="1">
    <location>
        <begin position="111"/>
        <end position="128"/>
    </location>
</feature>
<evidence type="ECO:0000313" key="2">
    <source>
        <dbReference type="EMBL" id="EEF62308.1"/>
    </source>
</evidence>
<comment type="caution">
    <text evidence="2">The sequence shown here is derived from an EMBL/GenBank/DDBJ whole genome shotgun (WGS) entry which is preliminary data.</text>
</comment>
<organism evidence="2 3">
    <name type="scientific">Pedosphaera parvula (strain Ellin514)</name>
    <dbReference type="NCBI Taxonomy" id="320771"/>
    <lineage>
        <taxon>Bacteria</taxon>
        <taxon>Pseudomonadati</taxon>
        <taxon>Verrucomicrobiota</taxon>
        <taxon>Pedosphaerae</taxon>
        <taxon>Pedosphaerales</taxon>
        <taxon>Pedosphaeraceae</taxon>
        <taxon>Pedosphaera</taxon>
    </lineage>
</organism>
<evidence type="ECO:0008006" key="4">
    <source>
        <dbReference type="Google" id="ProtNLM"/>
    </source>
</evidence>
<proteinExistence type="predicted"/>
<sequence length="136" mass="15581" precursor="true">MKQLLKNLFFILVIAGLAGPQLRAEDKATPNTPAQPAPKQDRDTPMEKVFAELKVSPEQKEKLKAIFEDRHQKVQEIIKDSSLSREDKHKKFKEIVDAGNDKIKTILTPEQQERWQKMREENAKKLHGDPVANGTK</sequence>